<keyword evidence="4" id="KW-1185">Reference proteome</keyword>
<name>A0A2P5CSY7_TREOI</name>
<feature type="chain" id="PRO_5015152640" evidence="1">
    <location>
        <begin position="24"/>
        <end position="55"/>
    </location>
</feature>
<dbReference type="STRING" id="63057.A0A2P5CSY7"/>
<proteinExistence type="predicted"/>
<feature type="domain" description="Phytocyanin" evidence="2">
    <location>
        <begin position="24"/>
        <end position="55"/>
    </location>
</feature>
<gene>
    <name evidence="3" type="ORF">TorRG33x02_274370</name>
</gene>
<dbReference type="InterPro" id="IPR003245">
    <property type="entry name" value="Phytocyanin_dom"/>
</dbReference>
<dbReference type="Gene3D" id="2.60.40.420">
    <property type="entry name" value="Cupredoxins - blue copper proteins"/>
    <property type="match status" value="1"/>
</dbReference>
<dbReference type="PROSITE" id="PS51485">
    <property type="entry name" value="PHYTOCYANIN"/>
    <property type="match status" value="1"/>
</dbReference>
<dbReference type="Pfam" id="PF02298">
    <property type="entry name" value="Cu_bind_like"/>
    <property type="match status" value="1"/>
</dbReference>
<organism evidence="3 4">
    <name type="scientific">Trema orientale</name>
    <name type="common">Charcoal tree</name>
    <name type="synonym">Celtis orientalis</name>
    <dbReference type="NCBI Taxonomy" id="63057"/>
    <lineage>
        <taxon>Eukaryota</taxon>
        <taxon>Viridiplantae</taxon>
        <taxon>Streptophyta</taxon>
        <taxon>Embryophyta</taxon>
        <taxon>Tracheophyta</taxon>
        <taxon>Spermatophyta</taxon>
        <taxon>Magnoliopsida</taxon>
        <taxon>eudicotyledons</taxon>
        <taxon>Gunneridae</taxon>
        <taxon>Pentapetalae</taxon>
        <taxon>rosids</taxon>
        <taxon>fabids</taxon>
        <taxon>Rosales</taxon>
        <taxon>Cannabaceae</taxon>
        <taxon>Trema</taxon>
    </lineage>
</organism>
<dbReference type="Proteomes" id="UP000237000">
    <property type="component" value="Unassembled WGS sequence"/>
</dbReference>
<feature type="signal peptide" evidence="1">
    <location>
        <begin position="1"/>
        <end position="23"/>
    </location>
</feature>
<evidence type="ECO:0000256" key="1">
    <source>
        <dbReference type="SAM" id="SignalP"/>
    </source>
</evidence>
<evidence type="ECO:0000313" key="4">
    <source>
        <dbReference type="Proteomes" id="UP000237000"/>
    </source>
</evidence>
<accession>A0A2P5CSY7</accession>
<dbReference type="AlphaFoldDB" id="A0A2P5CSY7"/>
<sequence length="55" mass="6116">MASSKQLFITLAIIAIIIPSISAVEYIVGDEKGWTTNFDYQAWAQGKEFHVGDKL</sequence>
<dbReference type="EMBL" id="JXTC01000331">
    <property type="protein sequence ID" value="PON64086.1"/>
    <property type="molecule type" value="Genomic_DNA"/>
</dbReference>
<dbReference type="InParanoid" id="A0A2P5CSY7"/>
<evidence type="ECO:0000313" key="3">
    <source>
        <dbReference type="EMBL" id="PON64086.1"/>
    </source>
</evidence>
<reference evidence="4" key="1">
    <citation type="submission" date="2016-06" db="EMBL/GenBank/DDBJ databases">
        <title>Parallel loss of symbiosis genes in relatives of nitrogen-fixing non-legume Parasponia.</title>
        <authorList>
            <person name="Van Velzen R."/>
            <person name="Holmer R."/>
            <person name="Bu F."/>
            <person name="Rutten L."/>
            <person name="Van Zeijl A."/>
            <person name="Liu W."/>
            <person name="Santuari L."/>
            <person name="Cao Q."/>
            <person name="Sharma T."/>
            <person name="Shen D."/>
            <person name="Roswanjaya Y."/>
            <person name="Wardhani T."/>
            <person name="Kalhor M.S."/>
            <person name="Jansen J."/>
            <person name="Van den Hoogen J."/>
            <person name="Gungor B."/>
            <person name="Hartog M."/>
            <person name="Hontelez J."/>
            <person name="Verver J."/>
            <person name="Yang W.-C."/>
            <person name="Schijlen E."/>
            <person name="Repin R."/>
            <person name="Schilthuizen M."/>
            <person name="Schranz E."/>
            <person name="Heidstra R."/>
            <person name="Miyata K."/>
            <person name="Fedorova E."/>
            <person name="Kohlen W."/>
            <person name="Bisseling T."/>
            <person name="Smit S."/>
            <person name="Geurts R."/>
        </authorList>
    </citation>
    <scope>NUCLEOTIDE SEQUENCE [LARGE SCALE GENOMIC DNA]</scope>
    <source>
        <strain evidence="4">cv. RG33-2</strain>
    </source>
</reference>
<dbReference type="InterPro" id="IPR008972">
    <property type="entry name" value="Cupredoxin"/>
</dbReference>
<dbReference type="GO" id="GO:0009055">
    <property type="term" value="F:electron transfer activity"/>
    <property type="evidence" value="ECO:0007669"/>
    <property type="project" value="InterPro"/>
</dbReference>
<dbReference type="SUPFAM" id="SSF49503">
    <property type="entry name" value="Cupredoxins"/>
    <property type="match status" value="1"/>
</dbReference>
<dbReference type="OrthoDB" id="1718060at2759"/>
<keyword evidence="1" id="KW-0732">Signal</keyword>
<comment type="caution">
    <text evidence="3">The sequence shown here is derived from an EMBL/GenBank/DDBJ whole genome shotgun (WGS) entry which is preliminary data.</text>
</comment>
<protein>
    <submittedName>
        <fullName evidence="3">Cupredoxin</fullName>
    </submittedName>
</protein>
<evidence type="ECO:0000259" key="2">
    <source>
        <dbReference type="PROSITE" id="PS51485"/>
    </source>
</evidence>
<feature type="non-terminal residue" evidence="3">
    <location>
        <position position="55"/>
    </location>
</feature>